<dbReference type="AlphaFoldDB" id="A0A061B305"/>
<dbReference type="EMBL" id="LK052899">
    <property type="protein sequence ID" value="CDR44332.1"/>
    <property type="molecule type" value="Genomic_DNA"/>
</dbReference>
<name>A0A061B305_CYBFA</name>
<feature type="compositionally biased region" description="Polar residues" evidence="1">
    <location>
        <begin position="254"/>
        <end position="282"/>
    </location>
</feature>
<protein>
    <submittedName>
        <fullName evidence="2">CYFA0S14e01937g1_1</fullName>
    </submittedName>
</protein>
<organism evidence="2">
    <name type="scientific">Cyberlindnera fabianii</name>
    <name type="common">Yeast</name>
    <name type="synonym">Hansenula fabianii</name>
    <dbReference type="NCBI Taxonomy" id="36022"/>
    <lineage>
        <taxon>Eukaryota</taxon>
        <taxon>Fungi</taxon>
        <taxon>Dikarya</taxon>
        <taxon>Ascomycota</taxon>
        <taxon>Saccharomycotina</taxon>
        <taxon>Saccharomycetes</taxon>
        <taxon>Phaffomycetales</taxon>
        <taxon>Phaffomycetaceae</taxon>
        <taxon>Cyberlindnera</taxon>
    </lineage>
</organism>
<sequence length="502" mass="56910">MTGSNGQNNQPSFGTLTKRLPTPKHFERLSDVLIFHPQTELLIDDVERKIIDPSGMKFKHRAKRIYRTLNKDHDLKIYHYLKSKEAITNWVVADDPDVWSHIDTYDISLCRGCLSYCFGSTASSKTHYEESPHCEQFQQDVVEADGTFFLKNTKGYFILSRLPDTGNVNDNNRIAEIRDKSMALMEQVARSLVNSKDTISSDDDGTDRESGDSVSSSKRPSAVDTTEENSHKKAKITNSQPDQPQSIVGKVTLSVKNENNLTPKQSKTTTVTNTPSINGNRSKSPKVTAEQIIDEMKESVKEHMEMMVDSIDLKYEEDANKKNPLISPLIVDYFNNPVTSTTILPFVLLDCITDDLWNTDEEISKSFRFLLSGDGPKLTLYNDKDLFPLSITLKNYTEEGWSVCVRLESTGNKLPDRAATFQHHDTVEAHGISFEQLSQALVTFRAVVYTVTERVSGKLPLPKREYMSSFIAECFENPRLDESKALKVVGERLFFHVARWKK</sequence>
<gene>
    <name evidence="3" type="ORF">BON22_3944</name>
    <name evidence="2" type="ORF">CYFA0S_14e01937g</name>
</gene>
<dbReference type="EMBL" id="MPUK01000008">
    <property type="protein sequence ID" value="ONH66018.1"/>
    <property type="molecule type" value="Genomic_DNA"/>
</dbReference>
<dbReference type="VEuPathDB" id="FungiDB:BON22_3944"/>
<reference evidence="3" key="3">
    <citation type="submission" date="2017-01" db="EMBL/GenBank/DDBJ databases">
        <authorList>
            <person name="Mah S.A."/>
            <person name="Swanson W.J."/>
            <person name="Moy G.W."/>
            <person name="Vacquier V.D."/>
        </authorList>
    </citation>
    <scope>NUCLEOTIDE SEQUENCE [LARGE SCALE GENOMIC DNA]</scope>
    <source>
        <strain evidence="3">65</strain>
    </source>
</reference>
<accession>A0A061B305</accession>
<evidence type="ECO:0000313" key="2">
    <source>
        <dbReference type="EMBL" id="CDR44332.1"/>
    </source>
</evidence>
<evidence type="ECO:0000256" key="1">
    <source>
        <dbReference type="SAM" id="MobiDB-lite"/>
    </source>
</evidence>
<evidence type="ECO:0000313" key="4">
    <source>
        <dbReference type="Proteomes" id="UP000189513"/>
    </source>
</evidence>
<reference evidence="4" key="2">
    <citation type="journal article" date="2017" name="Genome Announc.">
        <title>Genome sequences of Cyberlindnera fabianii 65, Pichia kudriavzevii 129, and Saccharomyces cerevisiae 131 isolated from fermented masau fruits in Zimbabwe.</title>
        <authorList>
            <person name="van Rijswijck I.M.H."/>
            <person name="Derks M.F.L."/>
            <person name="Abee T."/>
            <person name="de Ridder D."/>
            <person name="Smid E.J."/>
        </authorList>
    </citation>
    <scope>NUCLEOTIDE SEQUENCE [LARGE SCALE GENOMIC DNA]</scope>
    <source>
        <strain evidence="4">65</strain>
    </source>
</reference>
<reference evidence="2" key="1">
    <citation type="journal article" date="2014" name="Genome Announc.">
        <title>Genome sequence of the yeast Cyberlindnera fabianii (Hansenula fabianii).</title>
        <authorList>
            <person name="Freel K.C."/>
            <person name="Sarilar V."/>
            <person name="Neuveglise C."/>
            <person name="Devillers H."/>
            <person name="Friedrich A."/>
            <person name="Schacherer J."/>
        </authorList>
    </citation>
    <scope>NUCLEOTIDE SEQUENCE</scope>
    <source>
        <strain evidence="2">YJS4271</strain>
    </source>
</reference>
<feature type="region of interest" description="Disordered" evidence="1">
    <location>
        <begin position="193"/>
        <end position="288"/>
    </location>
</feature>
<proteinExistence type="predicted"/>
<evidence type="ECO:0000313" key="3">
    <source>
        <dbReference type="EMBL" id="ONH66018.1"/>
    </source>
</evidence>
<dbReference type="Proteomes" id="UP000189513">
    <property type="component" value="Unassembled WGS sequence"/>
</dbReference>
<keyword evidence="4" id="KW-1185">Reference proteome</keyword>
<feature type="compositionally biased region" description="Polar residues" evidence="1">
    <location>
        <begin position="236"/>
        <end position="246"/>
    </location>
</feature>